<dbReference type="PANTHER" id="PTHR40394:SF2">
    <property type="entry name" value="QUINOL:CYTOCHROME C OXIDOREDUCTASE MEMBRANE PROTEIN"/>
    <property type="match status" value="1"/>
</dbReference>
<dbReference type="InterPro" id="IPR009056">
    <property type="entry name" value="Cyt_c-like_dom"/>
</dbReference>
<keyword evidence="3 4" id="KW-0408">Iron</keyword>
<dbReference type="PROSITE" id="PS51257">
    <property type="entry name" value="PROKAR_LIPOPROTEIN"/>
    <property type="match status" value="1"/>
</dbReference>
<dbReference type="Gene3D" id="1.10.760.10">
    <property type="entry name" value="Cytochrome c-like domain"/>
    <property type="match status" value="1"/>
</dbReference>
<evidence type="ECO:0000259" key="5">
    <source>
        <dbReference type="PROSITE" id="PS51007"/>
    </source>
</evidence>
<evidence type="ECO:0000256" key="4">
    <source>
        <dbReference type="PROSITE-ProRule" id="PRU00433"/>
    </source>
</evidence>
<accession>A0ABT5CEF0</accession>
<dbReference type="PANTHER" id="PTHR40394">
    <property type="entry name" value="LIPOPROTEIN-RELATED"/>
    <property type="match status" value="1"/>
</dbReference>
<dbReference type="RefSeq" id="WP_272102440.1">
    <property type="nucleotide sequence ID" value="NZ_JAQNDK010000005.1"/>
</dbReference>
<gene>
    <name evidence="6" type="ORF">POL72_41735</name>
</gene>
<keyword evidence="2 4" id="KW-0479">Metal-binding</keyword>
<sequence>MKRWSIPLLLVLAGCRGQASSDPPIHVFGDMDWQPKFQPEEGTRLFPDGRAMRPIVEGTVAQGSLDESEAFRTGKEKDGETFLALAPITVDEAVIRRGQDRFHIYCTPCHDHSGSGQGMVVKRGYPPPIDLASDRALGLPDGEIFNVITNGVRNMPAYRKQIPVKDRWAIVTWVRVLQHSQHAHIDDVPEAQRGNIAKESGTP</sequence>
<comment type="caution">
    <text evidence="6">The sequence shown here is derived from an EMBL/GenBank/DDBJ whole genome shotgun (WGS) entry which is preliminary data.</text>
</comment>
<evidence type="ECO:0000256" key="1">
    <source>
        <dbReference type="ARBA" id="ARBA00022617"/>
    </source>
</evidence>
<reference evidence="6 7" key="1">
    <citation type="submission" date="2023-01" db="EMBL/GenBank/DDBJ databases">
        <title>Minimal conservation of predation-associated metabolite biosynthetic gene clusters underscores biosynthetic potential of Myxococcota including descriptions for ten novel species: Archangium lansinium sp. nov., Myxococcus landrumus sp. nov., Nannocystis bai.</title>
        <authorList>
            <person name="Ahearne A."/>
            <person name="Stevens C."/>
            <person name="Dowd S."/>
        </authorList>
    </citation>
    <scope>NUCLEOTIDE SEQUENCE [LARGE SCALE GENOMIC DNA]</scope>
    <source>
        <strain evidence="6 7">WIWO2</strain>
    </source>
</reference>
<dbReference type="Pfam" id="PF13442">
    <property type="entry name" value="Cytochrome_CBB3"/>
    <property type="match status" value="1"/>
</dbReference>
<keyword evidence="7" id="KW-1185">Reference proteome</keyword>
<dbReference type="Proteomes" id="UP001217485">
    <property type="component" value="Unassembled WGS sequence"/>
</dbReference>
<evidence type="ECO:0000313" key="7">
    <source>
        <dbReference type="Proteomes" id="UP001217485"/>
    </source>
</evidence>
<keyword evidence="1 4" id="KW-0349">Heme</keyword>
<name>A0ABT5CEF0_9BACT</name>
<dbReference type="PROSITE" id="PS51007">
    <property type="entry name" value="CYTC"/>
    <property type="match status" value="1"/>
</dbReference>
<evidence type="ECO:0000256" key="3">
    <source>
        <dbReference type="ARBA" id="ARBA00023004"/>
    </source>
</evidence>
<protein>
    <submittedName>
        <fullName evidence="6">Cytochrome c</fullName>
    </submittedName>
</protein>
<dbReference type="EMBL" id="JAQNDK010000005">
    <property type="protein sequence ID" value="MDC0684318.1"/>
    <property type="molecule type" value="Genomic_DNA"/>
</dbReference>
<dbReference type="InterPro" id="IPR036909">
    <property type="entry name" value="Cyt_c-like_dom_sf"/>
</dbReference>
<proteinExistence type="predicted"/>
<feature type="domain" description="Cytochrome c" evidence="5">
    <location>
        <begin position="93"/>
        <end position="178"/>
    </location>
</feature>
<organism evidence="6 7">
    <name type="scientific">Sorangium atrum</name>
    <dbReference type="NCBI Taxonomy" id="2995308"/>
    <lineage>
        <taxon>Bacteria</taxon>
        <taxon>Pseudomonadati</taxon>
        <taxon>Myxococcota</taxon>
        <taxon>Polyangia</taxon>
        <taxon>Polyangiales</taxon>
        <taxon>Polyangiaceae</taxon>
        <taxon>Sorangium</taxon>
    </lineage>
</organism>
<evidence type="ECO:0000256" key="2">
    <source>
        <dbReference type="ARBA" id="ARBA00022723"/>
    </source>
</evidence>
<evidence type="ECO:0000313" key="6">
    <source>
        <dbReference type="EMBL" id="MDC0684318.1"/>
    </source>
</evidence>
<dbReference type="SUPFAM" id="SSF46626">
    <property type="entry name" value="Cytochrome c"/>
    <property type="match status" value="1"/>
</dbReference>